<dbReference type="InterPro" id="IPR050307">
    <property type="entry name" value="Sterol_Desaturase_Related"/>
</dbReference>
<evidence type="ECO:0000256" key="3">
    <source>
        <dbReference type="ARBA" id="ARBA00022989"/>
    </source>
</evidence>
<dbReference type="STRING" id="1160509.A0A3N4ILZ2"/>
<keyword evidence="2 5" id="KW-0812">Transmembrane</keyword>
<evidence type="ECO:0000256" key="2">
    <source>
        <dbReference type="ARBA" id="ARBA00022692"/>
    </source>
</evidence>
<dbReference type="GO" id="GO:0008610">
    <property type="term" value="P:lipid biosynthetic process"/>
    <property type="evidence" value="ECO:0007669"/>
    <property type="project" value="InterPro"/>
</dbReference>
<accession>A0A3N4ILZ2</accession>
<dbReference type="Pfam" id="PF04116">
    <property type="entry name" value="FA_hydroxylase"/>
    <property type="match status" value="1"/>
</dbReference>
<name>A0A3N4ILZ2_ASCIM</name>
<comment type="subcellular location">
    <subcellularLocation>
        <location evidence="1">Membrane</location>
    </subcellularLocation>
</comment>
<dbReference type="InterPro" id="IPR006694">
    <property type="entry name" value="Fatty_acid_hydroxylase"/>
</dbReference>
<organism evidence="7 8">
    <name type="scientific">Ascobolus immersus RN42</name>
    <dbReference type="NCBI Taxonomy" id="1160509"/>
    <lineage>
        <taxon>Eukaryota</taxon>
        <taxon>Fungi</taxon>
        <taxon>Dikarya</taxon>
        <taxon>Ascomycota</taxon>
        <taxon>Pezizomycotina</taxon>
        <taxon>Pezizomycetes</taxon>
        <taxon>Pezizales</taxon>
        <taxon>Ascobolaceae</taxon>
        <taxon>Ascobolus</taxon>
    </lineage>
</organism>
<evidence type="ECO:0000313" key="8">
    <source>
        <dbReference type="Proteomes" id="UP000275078"/>
    </source>
</evidence>
<evidence type="ECO:0000256" key="1">
    <source>
        <dbReference type="ARBA" id="ARBA00004370"/>
    </source>
</evidence>
<feature type="transmembrane region" description="Helical" evidence="5">
    <location>
        <begin position="79"/>
        <end position="105"/>
    </location>
</feature>
<dbReference type="Proteomes" id="UP000275078">
    <property type="component" value="Unassembled WGS sequence"/>
</dbReference>
<reference evidence="7 8" key="1">
    <citation type="journal article" date="2018" name="Nat. Ecol. Evol.">
        <title>Pezizomycetes genomes reveal the molecular basis of ectomycorrhizal truffle lifestyle.</title>
        <authorList>
            <person name="Murat C."/>
            <person name="Payen T."/>
            <person name="Noel B."/>
            <person name="Kuo A."/>
            <person name="Morin E."/>
            <person name="Chen J."/>
            <person name="Kohler A."/>
            <person name="Krizsan K."/>
            <person name="Balestrini R."/>
            <person name="Da Silva C."/>
            <person name="Montanini B."/>
            <person name="Hainaut M."/>
            <person name="Levati E."/>
            <person name="Barry K.W."/>
            <person name="Belfiori B."/>
            <person name="Cichocki N."/>
            <person name="Clum A."/>
            <person name="Dockter R.B."/>
            <person name="Fauchery L."/>
            <person name="Guy J."/>
            <person name="Iotti M."/>
            <person name="Le Tacon F."/>
            <person name="Lindquist E.A."/>
            <person name="Lipzen A."/>
            <person name="Malagnac F."/>
            <person name="Mello A."/>
            <person name="Molinier V."/>
            <person name="Miyauchi S."/>
            <person name="Poulain J."/>
            <person name="Riccioni C."/>
            <person name="Rubini A."/>
            <person name="Sitrit Y."/>
            <person name="Splivallo R."/>
            <person name="Traeger S."/>
            <person name="Wang M."/>
            <person name="Zifcakova L."/>
            <person name="Wipf D."/>
            <person name="Zambonelli A."/>
            <person name="Paolocci F."/>
            <person name="Nowrousian M."/>
            <person name="Ottonello S."/>
            <person name="Baldrian P."/>
            <person name="Spatafora J.W."/>
            <person name="Henrissat B."/>
            <person name="Nagy L.G."/>
            <person name="Aury J.M."/>
            <person name="Wincker P."/>
            <person name="Grigoriev I.V."/>
            <person name="Bonfante P."/>
            <person name="Martin F.M."/>
        </authorList>
    </citation>
    <scope>NUCLEOTIDE SEQUENCE [LARGE SCALE GENOMIC DNA]</scope>
    <source>
        <strain evidence="7 8">RN42</strain>
    </source>
</reference>
<keyword evidence="3 5" id="KW-1133">Transmembrane helix</keyword>
<dbReference type="AlphaFoldDB" id="A0A3N4ILZ2"/>
<protein>
    <recommendedName>
        <fullName evidence="6">Fatty acid hydroxylase domain-containing protein</fullName>
    </recommendedName>
</protein>
<evidence type="ECO:0000256" key="5">
    <source>
        <dbReference type="SAM" id="Phobius"/>
    </source>
</evidence>
<sequence>MDIVLSVLDTLVFDRIYATVLPLGIDVGGVAGKVGGAVNGTTPFGVVHERDPISEYFGVFPSNYADLSMLSRGDWRRQLFSLFLITWIFGVLLYFIGSLFSYVFIFDKRTFDHPKFLKNQIRQEIATTMKSLPFMAILTAPFFFIEIRGYSKLYYNLSDMPTWYNFFQFPFFLFFTDGLIYFIHRGLHHGSVYKTLHKPHHKWIMPTPFASHAFHPVDGFAQSLPYHIFPFLFPLHKFGYIGLFIFVNCWTILIHDGEFVADHPAINGAACHTYHHLYFNYNYGQFTTFWDRIGGSYRRPDAALFDKEQRMAKEQWKKQVGEMETIVKAVEGDDGYREYAHDNKKTI</sequence>
<proteinExistence type="predicted"/>
<dbReference type="GO" id="GO:0005506">
    <property type="term" value="F:iron ion binding"/>
    <property type="evidence" value="ECO:0007669"/>
    <property type="project" value="InterPro"/>
</dbReference>
<feature type="transmembrane region" description="Helical" evidence="5">
    <location>
        <begin position="165"/>
        <end position="184"/>
    </location>
</feature>
<dbReference type="GO" id="GO:0016020">
    <property type="term" value="C:membrane"/>
    <property type="evidence" value="ECO:0007669"/>
    <property type="project" value="UniProtKB-SubCell"/>
</dbReference>
<dbReference type="GO" id="GO:0016491">
    <property type="term" value="F:oxidoreductase activity"/>
    <property type="evidence" value="ECO:0007669"/>
    <property type="project" value="InterPro"/>
</dbReference>
<dbReference type="OrthoDB" id="6354873at2759"/>
<evidence type="ECO:0000256" key="4">
    <source>
        <dbReference type="ARBA" id="ARBA00023136"/>
    </source>
</evidence>
<keyword evidence="4 5" id="KW-0472">Membrane</keyword>
<evidence type="ECO:0000313" key="7">
    <source>
        <dbReference type="EMBL" id="RPA87142.1"/>
    </source>
</evidence>
<feature type="domain" description="Fatty acid hydroxylase" evidence="6">
    <location>
        <begin position="170"/>
        <end position="295"/>
    </location>
</feature>
<dbReference type="PANTHER" id="PTHR11863">
    <property type="entry name" value="STEROL DESATURASE"/>
    <property type="match status" value="1"/>
</dbReference>
<evidence type="ECO:0000259" key="6">
    <source>
        <dbReference type="Pfam" id="PF04116"/>
    </source>
</evidence>
<feature type="transmembrane region" description="Helical" evidence="5">
    <location>
        <begin position="125"/>
        <end position="145"/>
    </location>
</feature>
<dbReference type="EMBL" id="ML119647">
    <property type="protein sequence ID" value="RPA87142.1"/>
    <property type="molecule type" value="Genomic_DNA"/>
</dbReference>
<gene>
    <name evidence="7" type="ORF">BJ508DRAFT_410689</name>
</gene>
<keyword evidence="8" id="KW-1185">Reference proteome</keyword>